<evidence type="ECO:0000256" key="1">
    <source>
        <dbReference type="ARBA" id="ARBA00004141"/>
    </source>
</evidence>
<name>A0A2N5XRZ3_9HYPH</name>
<dbReference type="InterPro" id="IPR050638">
    <property type="entry name" value="AA-Vitamin_Transporters"/>
</dbReference>
<keyword evidence="2 5" id="KW-0812">Transmembrane</keyword>
<keyword evidence="3 5" id="KW-1133">Transmembrane helix</keyword>
<dbReference type="Proteomes" id="UP000234881">
    <property type="component" value="Unassembled WGS sequence"/>
</dbReference>
<keyword evidence="8" id="KW-1185">Reference proteome</keyword>
<dbReference type="InterPro" id="IPR000620">
    <property type="entry name" value="EamA_dom"/>
</dbReference>
<feature type="transmembrane region" description="Helical" evidence="5">
    <location>
        <begin position="12"/>
        <end position="35"/>
    </location>
</feature>
<feature type="transmembrane region" description="Helical" evidence="5">
    <location>
        <begin position="158"/>
        <end position="177"/>
    </location>
</feature>
<dbReference type="Pfam" id="PF00892">
    <property type="entry name" value="EamA"/>
    <property type="match status" value="2"/>
</dbReference>
<dbReference type="RefSeq" id="WP_101533300.1">
    <property type="nucleotide sequence ID" value="NZ_PKUQ01000016.1"/>
</dbReference>
<organism evidence="7 8">
    <name type="scientific">Cohaesibacter celericrescens</name>
    <dbReference type="NCBI Taxonomy" id="2067669"/>
    <lineage>
        <taxon>Bacteria</taxon>
        <taxon>Pseudomonadati</taxon>
        <taxon>Pseudomonadota</taxon>
        <taxon>Alphaproteobacteria</taxon>
        <taxon>Hyphomicrobiales</taxon>
        <taxon>Cohaesibacteraceae</taxon>
    </lineage>
</organism>
<feature type="transmembrane region" description="Helical" evidence="5">
    <location>
        <begin position="132"/>
        <end position="152"/>
    </location>
</feature>
<evidence type="ECO:0000256" key="4">
    <source>
        <dbReference type="ARBA" id="ARBA00023136"/>
    </source>
</evidence>
<dbReference type="EMBL" id="PKUQ01000016">
    <property type="protein sequence ID" value="PLW77283.1"/>
    <property type="molecule type" value="Genomic_DNA"/>
</dbReference>
<feature type="transmembrane region" description="Helical" evidence="5">
    <location>
        <begin position="73"/>
        <end position="94"/>
    </location>
</feature>
<dbReference type="InterPro" id="IPR037185">
    <property type="entry name" value="EmrE-like"/>
</dbReference>
<feature type="transmembrane region" description="Helical" evidence="5">
    <location>
        <begin position="242"/>
        <end position="270"/>
    </location>
</feature>
<reference evidence="7 8" key="1">
    <citation type="submission" date="2018-01" db="EMBL/GenBank/DDBJ databases">
        <title>The draft genome sequence of Cohaesibacter sp. H1304.</title>
        <authorList>
            <person name="Wang N.-N."/>
            <person name="Du Z.-J."/>
        </authorList>
    </citation>
    <scope>NUCLEOTIDE SEQUENCE [LARGE SCALE GENOMIC DNA]</scope>
    <source>
        <strain evidence="7 8">H1304</strain>
    </source>
</reference>
<dbReference type="PANTHER" id="PTHR32322:SF9">
    <property type="entry name" value="AMINO-ACID METABOLITE EFFLUX PUMP-RELATED"/>
    <property type="match status" value="1"/>
</dbReference>
<feature type="domain" description="EamA" evidence="6">
    <location>
        <begin position="16"/>
        <end position="146"/>
    </location>
</feature>
<comment type="subcellular location">
    <subcellularLocation>
        <location evidence="1">Membrane</location>
        <topology evidence="1">Multi-pass membrane protein</topology>
    </subcellularLocation>
</comment>
<evidence type="ECO:0000256" key="2">
    <source>
        <dbReference type="ARBA" id="ARBA00022692"/>
    </source>
</evidence>
<dbReference type="SUPFAM" id="SSF103481">
    <property type="entry name" value="Multidrug resistance efflux transporter EmrE"/>
    <property type="match status" value="2"/>
</dbReference>
<evidence type="ECO:0000313" key="8">
    <source>
        <dbReference type="Proteomes" id="UP000234881"/>
    </source>
</evidence>
<accession>A0A2N5XRZ3</accession>
<feature type="transmembrane region" description="Helical" evidence="5">
    <location>
        <begin position="189"/>
        <end position="207"/>
    </location>
</feature>
<dbReference type="GO" id="GO:0016020">
    <property type="term" value="C:membrane"/>
    <property type="evidence" value="ECO:0007669"/>
    <property type="project" value="UniProtKB-SubCell"/>
</dbReference>
<evidence type="ECO:0000256" key="5">
    <source>
        <dbReference type="SAM" id="Phobius"/>
    </source>
</evidence>
<feature type="transmembrane region" description="Helical" evidence="5">
    <location>
        <begin position="100"/>
        <end position="120"/>
    </location>
</feature>
<dbReference type="OrthoDB" id="9810556at2"/>
<protein>
    <submittedName>
        <fullName evidence="7">EamA/RhaT family transporter</fullName>
    </submittedName>
</protein>
<evidence type="ECO:0000256" key="3">
    <source>
        <dbReference type="ARBA" id="ARBA00022989"/>
    </source>
</evidence>
<keyword evidence="4 5" id="KW-0472">Membrane</keyword>
<evidence type="ECO:0000259" key="6">
    <source>
        <dbReference type="Pfam" id="PF00892"/>
    </source>
</evidence>
<feature type="domain" description="EamA" evidence="6">
    <location>
        <begin position="160"/>
        <end position="292"/>
    </location>
</feature>
<dbReference type="PANTHER" id="PTHR32322">
    <property type="entry name" value="INNER MEMBRANE TRANSPORTER"/>
    <property type="match status" value="1"/>
</dbReference>
<evidence type="ECO:0000313" key="7">
    <source>
        <dbReference type="EMBL" id="PLW77283.1"/>
    </source>
</evidence>
<dbReference type="AlphaFoldDB" id="A0A2N5XRZ3"/>
<comment type="caution">
    <text evidence="7">The sequence shown here is derived from an EMBL/GenBank/DDBJ whole genome shotgun (WGS) entry which is preliminary data.</text>
</comment>
<gene>
    <name evidence="7" type="ORF">C0081_08000</name>
</gene>
<feature type="transmembrane region" description="Helical" evidence="5">
    <location>
        <begin position="276"/>
        <end position="294"/>
    </location>
</feature>
<feature type="transmembrane region" description="Helical" evidence="5">
    <location>
        <begin position="41"/>
        <end position="61"/>
    </location>
</feature>
<sequence>MRSPTIRKPTAVDLALMLFLTIVWSSSFVAIKVAVPQTGPVWLAAIRVCIGFAVLLPWAFYRGFMLPKSAKNWAFLVAISLFNVTLPFLLISWAELTVSAGMASLLLGTGPLLALVLSHVTTEDDKINRFKLMGIALGFSGIALVVGREALAHMNNGILAQLAILGASLCYALSGAMIRQVKDVPPTRLATLILGLSSVELIALGLAQGLPDFTAIAADGWVSLIFLGLLPTGLATILRYRLIWAVGASFFGLGMNLIPIFGVIMGAILLSEHVPLTTWLALGLIIAGLLVARMPPRANK</sequence>
<proteinExistence type="predicted"/>